<reference evidence="2" key="1">
    <citation type="submission" date="2022-10" db="EMBL/GenBank/DDBJ databases">
        <title>Tapping the CABI collections for fungal endophytes: first genome assemblies for Collariella, Neodidymelliopsis, Ascochyta clinopodiicola, Didymella pomorum, Didymosphaeria variabile, Neocosmospora piperis and Neocucurbitaria cava.</title>
        <authorList>
            <person name="Hill R."/>
        </authorList>
    </citation>
    <scope>NUCLEOTIDE SEQUENCE</scope>
    <source>
        <strain evidence="2">IMI 356815</strain>
    </source>
</reference>
<dbReference type="RefSeq" id="XP_056069508.1">
    <property type="nucleotide sequence ID" value="XM_056215261.1"/>
</dbReference>
<proteinExistence type="predicted"/>
<dbReference type="EMBL" id="JAPEUX010000005">
    <property type="protein sequence ID" value="KAJ4351152.1"/>
    <property type="molecule type" value="Genomic_DNA"/>
</dbReference>
<protein>
    <submittedName>
        <fullName evidence="2">Uncharacterized protein</fullName>
    </submittedName>
</protein>
<keyword evidence="1" id="KW-0175">Coiled coil</keyword>
<feature type="coiled-coil region" evidence="1">
    <location>
        <begin position="108"/>
        <end position="135"/>
    </location>
</feature>
<evidence type="ECO:0000313" key="2">
    <source>
        <dbReference type="EMBL" id="KAJ4351152.1"/>
    </source>
</evidence>
<evidence type="ECO:0000256" key="1">
    <source>
        <dbReference type="SAM" id="Coils"/>
    </source>
</evidence>
<organism evidence="2 3">
    <name type="scientific">Didymosphaeria variabile</name>
    <dbReference type="NCBI Taxonomy" id="1932322"/>
    <lineage>
        <taxon>Eukaryota</taxon>
        <taxon>Fungi</taxon>
        <taxon>Dikarya</taxon>
        <taxon>Ascomycota</taxon>
        <taxon>Pezizomycotina</taxon>
        <taxon>Dothideomycetes</taxon>
        <taxon>Pleosporomycetidae</taxon>
        <taxon>Pleosporales</taxon>
        <taxon>Massarineae</taxon>
        <taxon>Didymosphaeriaceae</taxon>
        <taxon>Didymosphaeria</taxon>
    </lineage>
</organism>
<dbReference type="GeneID" id="80910021"/>
<comment type="caution">
    <text evidence="2">The sequence shown here is derived from an EMBL/GenBank/DDBJ whole genome shotgun (WGS) entry which is preliminary data.</text>
</comment>
<dbReference type="Proteomes" id="UP001140513">
    <property type="component" value="Unassembled WGS sequence"/>
</dbReference>
<accession>A0A9W8XHW8</accession>
<dbReference type="Gene3D" id="1.10.287.1490">
    <property type="match status" value="1"/>
</dbReference>
<feature type="coiled-coil region" evidence="1">
    <location>
        <begin position="420"/>
        <end position="581"/>
    </location>
</feature>
<dbReference type="OrthoDB" id="3945906at2759"/>
<sequence length="606" mass="68437">MAPGLPYFGPISMADSRYASPMRRKQVEALLASNPALQAKKETDNVLAIREQIAAGSAAVPFQSTGVQLAQAQGQALEQEIAQHRLVIDQTILNMITDAIKQDRPDTADASLKVVANLQQELQKLVEATRRAQGALPYFLERQKENSSLLASTKIQEAHRDIQQELALKDKKILLGQELHLEQQQAYKDVEANANNRTTELQERLTRIHMEHGLLKTELEGTNAQLKKAQATENDAVKAREELEEKLSMLKESKDSLSAKNANIRGTIKDLENKLQAAEKKATEHYEKELRSLTDQLQKEHQKATSLEANLKMLRQADETSRREVEKAKAESKLLSEKYNDQSREYAKVADDFKEQMKKANRLDGEVRDLRQQKSEIEKERNRVTFLKDSLQKQHAALKAEHGESPQATIFSYFLPLTDLDDLKQKDALVKEEAQQLSAKLKRAENENDHLETKNNNLLAKQLENDSAAAALKKADTEIATLRATVESLRSKPTAANDSADAVALRKELEQLSGKYTKSESDLVEWEELGRRAMLRYREIASKYQQLEGVETQLKQVLAQNEQVQAQNKQVLAQNEQLKVKATSGSNSDAKYWRDKYNELLKAVEG</sequence>
<evidence type="ECO:0000313" key="3">
    <source>
        <dbReference type="Proteomes" id="UP001140513"/>
    </source>
</evidence>
<name>A0A9W8XHW8_9PLEO</name>
<gene>
    <name evidence="2" type="ORF">N0V89_006491</name>
</gene>
<feature type="coiled-coil region" evidence="1">
    <location>
        <begin position="226"/>
        <end position="390"/>
    </location>
</feature>
<keyword evidence="3" id="KW-1185">Reference proteome</keyword>
<dbReference type="AlphaFoldDB" id="A0A9W8XHW8"/>